<protein>
    <submittedName>
        <fullName evidence="1">Uncharacterized protein</fullName>
    </submittedName>
</protein>
<evidence type="ECO:0000313" key="2">
    <source>
        <dbReference type="Proteomes" id="UP000551616"/>
    </source>
</evidence>
<evidence type="ECO:0000313" key="1">
    <source>
        <dbReference type="EMBL" id="MBA2116182.1"/>
    </source>
</evidence>
<dbReference type="Proteomes" id="UP000551616">
    <property type="component" value="Unassembled WGS sequence"/>
</dbReference>
<reference evidence="1 2" key="1">
    <citation type="submission" date="2020-05" db="EMBL/GenBank/DDBJ databases">
        <title>Bremerella alba sp. nov., a novel planctomycete isolated from the surface of the macroalga Fucus spiralis.</title>
        <authorList>
            <person name="Godinho O."/>
            <person name="Botelho R."/>
            <person name="Albuquerque L."/>
            <person name="Wiegand S."/>
            <person name="Da Costa M.S."/>
            <person name="Lobo-Da-Cunha A."/>
            <person name="Jogler C."/>
            <person name="Lage O.M."/>
        </authorList>
    </citation>
    <scope>NUCLEOTIDE SEQUENCE [LARGE SCALE GENOMIC DNA]</scope>
    <source>
        <strain evidence="1 2">FF15</strain>
    </source>
</reference>
<comment type="caution">
    <text evidence="1">The sequence shown here is derived from an EMBL/GenBank/DDBJ whole genome shotgun (WGS) entry which is preliminary data.</text>
</comment>
<proteinExistence type="predicted"/>
<organism evidence="1 2">
    <name type="scientific">Bremerella alba</name>
    <dbReference type="NCBI Taxonomy" id="980252"/>
    <lineage>
        <taxon>Bacteria</taxon>
        <taxon>Pseudomonadati</taxon>
        <taxon>Planctomycetota</taxon>
        <taxon>Planctomycetia</taxon>
        <taxon>Pirellulales</taxon>
        <taxon>Pirellulaceae</taxon>
        <taxon>Bremerella</taxon>
    </lineage>
</organism>
<sequence length="65" mass="7385">MPGNVSLDFATRYFLRIYERSNSLVTLARDFQRSAKMATRVISTVPLAASKRPLSIVFENFDCDP</sequence>
<dbReference type="EMBL" id="JABRWO010000009">
    <property type="protein sequence ID" value="MBA2116182.1"/>
    <property type="molecule type" value="Genomic_DNA"/>
</dbReference>
<dbReference type="AlphaFoldDB" id="A0A7V9A891"/>
<accession>A0A7V9A891</accession>
<gene>
    <name evidence="1" type="ORF">HOV93_33710</name>
</gene>
<keyword evidence="2" id="KW-1185">Reference proteome</keyword>
<name>A0A7V9A891_9BACT</name>